<proteinExistence type="predicted"/>
<evidence type="ECO:0000313" key="2">
    <source>
        <dbReference type="Proteomes" id="UP000812287"/>
    </source>
</evidence>
<dbReference type="EMBL" id="MU250527">
    <property type="protein sequence ID" value="KAG7449751.1"/>
    <property type="molecule type" value="Genomic_DNA"/>
</dbReference>
<organism evidence="1 2">
    <name type="scientific">Guyanagaster necrorhizus</name>
    <dbReference type="NCBI Taxonomy" id="856835"/>
    <lineage>
        <taxon>Eukaryota</taxon>
        <taxon>Fungi</taxon>
        <taxon>Dikarya</taxon>
        <taxon>Basidiomycota</taxon>
        <taxon>Agaricomycotina</taxon>
        <taxon>Agaricomycetes</taxon>
        <taxon>Agaricomycetidae</taxon>
        <taxon>Agaricales</taxon>
        <taxon>Marasmiineae</taxon>
        <taxon>Physalacriaceae</taxon>
        <taxon>Guyanagaster</taxon>
    </lineage>
</organism>
<dbReference type="OrthoDB" id="3254233at2759"/>
<keyword evidence="2" id="KW-1185">Reference proteome</keyword>
<evidence type="ECO:0000313" key="1">
    <source>
        <dbReference type="EMBL" id="KAG7449751.1"/>
    </source>
</evidence>
<gene>
    <name evidence="1" type="ORF">BT62DRAFT_886459</name>
</gene>
<dbReference type="AlphaFoldDB" id="A0A9P8AW37"/>
<name>A0A9P8AW37_9AGAR</name>
<feature type="non-terminal residue" evidence="1">
    <location>
        <position position="1"/>
    </location>
</feature>
<accession>A0A9P8AW37</accession>
<comment type="caution">
    <text evidence="1">The sequence shown here is derived from an EMBL/GenBank/DDBJ whole genome shotgun (WGS) entry which is preliminary data.</text>
</comment>
<dbReference type="RefSeq" id="XP_043043251.1">
    <property type="nucleotide sequence ID" value="XM_043182881.1"/>
</dbReference>
<dbReference type="GeneID" id="66105178"/>
<dbReference type="Proteomes" id="UP000812287">
    <property type="component" value="Unassembled WGS sequence"/>
</dbReference>
<reference evidence="1" key="1">
    <citation type="submission" date="2020-11" db="EMBL/GenBank/DDBJ databases">
        <title>Adaptations for nitrogen fixation in a non-lichenized fungal sporocarp promotes dispersal by wood-feeding termites.</title>
        <authorList>
            <consortium name="DOE Joint Genome Institute"/>
            <person name="Koch R.A."/>
            <person name="Yoon G."/>
            <person name="Arayal U."/>
            <person name="Lail K."/>
            <person name="Amirebrahimi M."/>
            <person name="Labutti K."/>
            <person name="Lipzen A."/>
            <person name="Riley R."/>
            <person name="Barry K."/>
            <person name="Henrissat B."/>
            <person name="Grigoriev I.V."/>
            <person name="Herr J.R."/>
            <person name="Aime M.C."/>
        </authorList>
    </citation>
    <scope>NUCLEOTIDE SEQUENCE</scope>
    <source>
        <strain evidence="1">MCA 3950</strain>
    </source>
</reference>
<sequence length="117" mass="13514">LLNDPSLQATLHALKDFIVVNISFNVNHLENILYFHPNEFFVSSVIHGLHNGFWPLNFGKWEDSLYDKTENYTNDLQDINEIRAFCDHEVTAKCWSLSLPDGFTLLPDMKVSPMFVV</sequence>
<protein>
    <submittedName>
        <fullName evidence="1">Uncharacterized protein</fullName>
    </submittedName>
</protein>